<keyword evidence="1 4" id="KW-0378">Hydrolase</keyword>
<dbReference type="InterPro" id="IPR001466">
    <property type="entry name" value="Beta-lactam-related"/>
</dbReference>
<accession>A0A220U2R7</accession>
<dbReference type="EMBL" id="CP022315">
    <property type="protein sequence ID" value="ASK62325.1"/>
    <property type="molecule type" value="Genomic_DNA"/>
</dbReference>
<dbReference type="Pfam" id="PF22888">
    <property type="entry name" value="FIMAH"/>
    <property type="match status" value="1"/>
</dbReference>
<name>A0A220U2R7_9BACI</name>
<dbReference type="RefSeq" id="WP_089061585.1">
    <property type="nucleotide sequence ID" value="NZ_CP022315.1"/>
</dbReference>
<dbReference type="OrthoDB" id="9770183at2"/>
<evidence type="ECO:0000313" key="5">
    <source>
        <dbReference type="Proteomes" id="UP000198312"/>
    </source>
</evidence>
<evidence type="ECO:0000256" key="1">
    <source>
        <dbReference type="ARBA" id="ARBA00022801"/>
    </source>
</evidence>
<evidence type="ECO:0000259" key="3">
    <source>
        <dbReference type="Pfam" id="PF22888"/>
    </source>
</evidence>
<dbReference type="InterPro" id="IPR012338">
    <property type="entry name" value="Beta-lactam/transpept-like"/>
</dbReference>
<proteinExistence type="predicted"/>
<dbReference type="InterPro" id="IPR050789">
    <property type="entry name" value="Diverse_Enzym_Activities"/>
</dbReference>
<dbReference type="KEGG" id="vil:CFK37_09230"/>
<dbReference type="GO" id="GO:0016787">
    <property type="term" value="F:hydrolase activity"/>
    <property type="evidence" value="ECO:0007669"/>
    <property type="project" value="UniProtKB-KW"/>
</dbReference>
<dbReference type="Gene3D" id="3.40.710.10">
    <property type="entry name" value="DD-peptidase/beta-lactamase superfamily"/>
    <property type="match status" value="1"/>
</dbReference>
<dbReference type="Proteomes" id="UP000198312">
    <property type="component" value="Chromosome"/>
</dbReference>
<organism evidence="4 5">
    <name type="scientific">Virgibacillus phasianinus</name>
    <dbReference type="NCBI Taxonomy" id="2017483"/>
    <lineage>
        <taxon>Bacteria</taxon>
        <taxon>Bacillati</taxon>
        <taxon>Bacillota</taxon>
        <taxon>Bacilli</taxon>
        <taxon>Bacillales</taxon>
        <taxon>Bacillaceae</taxon>
        <taxon>Virgibacillus</taxon>
    </lineage>
</organism>
<gene>
    <name evidence="4" type="ORF">CFK37_09230</name>
</gene>
<dbReference type="InterPro" id="IPR054470">
    <property type="entry name" value="FIMAH_dom"/>
</dbReference>
<evidence type="ECO:0000259" key="2">
    <source>
        <dbReference type="Pfam" id="PF00144"/>
    </source>
</evidence>
<feature type="domain" description="Beta-lactamase-related" evidence="2">
    <location>
        <begin position="52"/>
        <end position="395"/>
    </location>
</feature>
<evidence type="ECO:0000313" key="4">
    <source>
        <dbReference type="EMBL" id="ASK62325.1"/>
    </source>
</evidence>
<dbReference type="PANTHER" id="PTHR43283:SF11">
    <property type="entry name" value="BETA-LACTAMASE-RELATED DOMAIN-CONTAINING PROTEIN"/>
    <property type="match status" value="1"/>
</dbReference>
<feature type="domain" description="FIMAH" evidence="3">
    <location>
        <begin position="408"/>
        <end position="489"/>
    </location>
</feature>
<protein>
    <submittedName>
        <fullName evidence="4">Serine hydrolase</fullName>
    </submittedName>
</protein>
<dbReference type="SUPFAM" id="SSF56601">
    <property type="entry name" value="beta-lactamase/transpeptidase-like"/>
    <property type="match status" value="1"/>
</dbReference>
<sequence length="492" mass="54894">MIKQFITIALIFVFVVSSFFVSARTSYASSIVLEPGPASSVHMLQQPLDEIDGVIQQGIDNRIMAGAVVLVARSGKIVKEDAHGYAARYVNDDYEEMENPVKMQADTIFDLASITKIFTSTAVMQLYEKGKFNLDDPVATYIPAFAQNGKEDVTIRQLLTHTSGFTPWISLYTMADSREEAYQTVFAQPLEHDPGTHYAYSDLNMITLGALVEQLSGERLDHYINEHITEPLGMNDTMFNPPASLKDRTAATEYQPWTDRGLVWAEVHDENAWIMDGVAGHAGLFSTARDLAIFAQMILNDGQYEGARILQPESVQLMGTNQLPNFPGDAHGLGWELNQSWYMGALASPSTMGHTGFTGTSIVINPNKQTMVIVLTNNVHPTRESSSTNPIRRQVAGKTADAIYAWSAASMKELVKQLEEKGEFENSDAVHRLTLHLTAVNQYESNDQAEKVVKHMKNFKLLLDHQKESELISEEAYETLKTDANYLIEKWQ</sequence>
<dbReference type="AlphaFoldDB" id="A0A220U2R7"/>
<reference evidence="4 5" key="1">
    <citation type="submission" date="2017-07" db="EMBL/GenBank/DDBJ databases">
        <title>Virgibacillus sp. LM2416.</title>
        <authorList>
            <person name="Tak E.J."/>
            <person name="Bae J.-W."/>
        </authorList>
    </citation>
    <scope>NUCLEOTIDE SEQUENCE [LARGE SCALE GENOMIC DNA]</scope>
    <source>
        <strain evidence="4 5">LM2416</strain>
    </source>
</reference>
<dbReference type="Pfam" id="PF00144">
    <property type="entry name" value="Beta-lactamase"/>
    <property type="match status" value="1"/>
</dbReference>
<dbReference type="PANTHER" id="PTHR43283">
    <property type="entry name" value="BETA-LACTAMASE-RELATED"/>
    <property type="match status" value="1"/>
</dbReference>
<keyword evidence="5" id="KW-1185">Reference proteome</keyword>